<sequence>DLISRRITFKRFDAIIIAANIYNDKSINNINIENYTKFSQLFMFNGISVLAGIDPFLILKKKPLNERRINEFSLIQKTRELELLYCFKIQNLQRDVKDVFDKILNDIHFKLEFLNPELFERAKAYGRILSK</sequence>
<evidence type="ECO:0000313" key="1">
    <source>
        <dbReference type="EMBL" id="GAH86580.1"/>
    </source>
</evidence>
<accession>X1JYY1</accession>
<dbReference type="AlphaFoldDB" id="X1JYY1"/>
<protein>
    <submittedName>
        <fullName evidence="1">Uncharacterized protein</fullName>
    </submittedName>
</protein>
<comment type="caution">
    <text evidence="1">The sequence shown here is derived from an EMBL/GenBank/DDBJ whole genome shotgun (WGS) entry which is preliminary data.</text>
</comment>
<gene>
    <name evidence="1" type="ORF">S03H2_63650</name>
</gene>
<name>X1JYY1_9ZZZZ</name>
<reference evidence="1" key="1">
    <citation type="journal article" date="2014" name="Front. Microbiol.">
        <title>High frequency of phylogenetically diverse reductive dehalogenase-homologous genes in deep subseafloor sedimentary metagenomes.</title>
        <authorList>
            <person name="Kawai M."/>
            <person name="Futagami T."/>
            <person name="Toyoda A."/>
            <person name="Takaki Y."/>
            <person name="Nishi S."/>
            <person name="Hori S."/>
            <person name="Arai W."/>
            <person name="Tsubouchi T."/>
            <person name="Morono Y."/>
            <person name="Uchiyama I."/>
            <person name="Ito T."/>
            <person name="Fujiyama A."/>
            <person name="Inagaki F."/>
            <person name="Takami H."/>
        </authorList>
    </citation>
    <scope>NUCLEOTIDE SEQUENCE</scope>
    <source>
        <strain evidence="1">Expedition CK06-06</strain>
    </source>
</reference>
<organism evidence="1">
    <name type="scientific">marine sediment metagenome</name>
    <dbReference type="NCBI Taxonomy" id="412755"/>
    <lineage>
        <taxon>unclassified sequences</taxon>
        <taxon>metagenomes</taxon>
        <taxon>ecological metagenomes</taxon>
    </lineage>
</organism>
<dbReference type="EMBL" id="BARU01041262">
    <property type="protein sequence ID" value="GAH86580.1"/>
    <property type="molecule type" value="Genomic_DNA"/>
</dbReference>
<proteinExistence type="predicted"/>
<feature type="non-terminal residue" evidence="1">
    <location>
        <position position="1"/>
    </location>
</feature>